<reference evidence="1" key="1">
    <citation type="submission" date="2023-06" db="EMBL/GenBank/DDBJ databases">
        <title>Genomic Diversity of Vibrio spp. and Metagenomic Analysis of Pathogens in Florida Gulf Coastal Waters Following Hurricane Ian.</title>
        <authorList>
            <person name="Brumfield K.D."/>
        </authorList>
    </citation>
    <scope>NUCLEOTIDE SEQUENCE</scope>
    <source>
        <strain evidence="1">WBS2B-138</strain>
    </source>
</reference>
<gene>
    <name evidence="1" type="ORF">QX249_28290</name>
</gene>
<comment type="caution">
    <text evidence="1">The sequence shown here is derived from an EMBL/GenBank/DDBJ whole genome shotgun (WGS) entry which is preliminary data.</text>
</comment>
<sequence>MKFINIGEGAKVDGLQLKRNILVTDDMSQVVVVDVGKNGEVINLDADGNQVLTPEAYSKYLDARVSELDDCFSEFTEELHKIENEIAKAKINRQLNAVKEELKQVVPQNSAINYSRALNTLKDLCINLGYGVLAGIATSQLGF</sequence>
<evidence type="ECO:0000313" key="2">
    <source>
        <dbReference type="Proteomes" id="UP001253193"/>
    </source>
</evidence>
<dbReference type="Proteomes" id="UP001253193">
    <property type="component" value="Unassembled WGS sequence"/>
</dbReference>
<accession>A0AAW8QBA3</accession>
<evidence type="ECO:0000313" key="1">
    <source>
        <dbReference type="EMBL" id="MDS1824520.1"/>
    </source>
</evidence>
<name>A0AAW8QBA3_VIBPH</name>
<dbReference type="EMBL" id="JAUHGG010000029">
    <property type="protein sequence ID" value="MDS1824520.1"/>
    <property type="molecule type" value="Genomic_DNA"/>
</dbReference>
<protein>
    <submittedName>
        <fullName evidence="1">Uncharacterized protein</fullName>
    </submittedName>
</protein>
<dbReference type="AlphaFoldDB" id="A0AAW8QBA3"/>
<dbReference type="RefSeq" id="WP_043038654.1">
    <property type="nucleotide sequence ID" value="NZ_CP034285.1"/>
</dbReference>
<organism evidence="1 2">
    <name type="scientific">Vibrio parahaemolyticus</name>
    <dbReference type="NCBI Taxonomy" id="670"/>
    <lineage>
        <taxon>Bacteria</taxon>
        <taxon>Pseudomonadati</taxon>
        <taxon>Pseudomonadota</taxon>
        <taxon>Gammaproteobacteria</taxon>
        <taxon>Vibrionales</taxon>
        <taxon>Vibrionaceae</taxon>
        <taxon>Vibrio</taxon>
    </lineage>
</organism>
<proteinExistence type="predicted"/>